<evidence type="ECO:0000313" key="1">
    <source>
        <dbReference type="EMBL" id="GME99522.1"/>
    </source>
</evidence>
<dbReference type="Proteomes" id="UP001165101">
    <property type="component" value="Unassembled WGS sequence"/>
</dbReference>
<name>A0ACB5U230_CANBO</name>
<keyword evidence="2" id="KW-1185">Reference proteome</keyword>
<dbReference type="EMBL" id="BSXV01004011">
    <property type="protein sequence ID" value="GME99522.1"/>
    <property type="molecule type" value="Genomic_DNA"/>
</dbReference>
<protein>
    <submittedName>
        <fullName evidence="1">Unnamed protein product</fullName>
    </submittedName>
</protein>
<gene>
    <name evidence="1" type="ORF">Cboi01_000531700</name>
</gene>
<comment type="caution">
    <text evidence="1">The sequence shown here is derived from an EMBL/GenBank/DDBJ whole genome shotgun (WGS) entry which is preliminary data.</text>
</comment>
<reference evidence="1" key="1">
    <citation type="submission" date="2023-04" db="EMBL/GenBank/DDBJ databases">
        <title>Candida boidinii NBRC 1967.</title>
        <authorList>
            <person name="Ichikawa N."/>
            <person name="Sato H."/>
            <person name="Tonouchi N."/>
        </authorList>
    </citation>
    <scope>NUCLEOTIDE SEQUENCE</scope>
    <source>
        <strain evidence="1">NBRC 1967</strain>
    </source>
</reference>
<evidence type="ECO:0000313" key="2">
    <source>
        <dbReference type="Proteomes" id="UP001165101"/>
    </source>
</evidence>
<sequence>MNRYHEEQVWSDKIRQFSTWGTILIMCINLLLVFVVQLIFEPWKRSRLVNSFEGKVRDLFQQNDLTAQLDEIKLLLKENNILPSSEKLSNFDTTNTNSNPSLSDSTAVSPVTSSDGDNNIDRNSMISLVPMGYQLNSMKEWVITIYDILFKQPYNYMVNHEAFTVTFDGVEFSAFILGSTVIGSLIGGFVASIL</sequence>
<organism evidence="1 2">
    <name type="scientific">Candida boidinii</name>
    <name type="common">Yeast</name>
    <dbReference type="NCBI Taxonomy" id="5477"/>
    <lineage>
        <taxon>Eukaryota</taxon>
        <taxon>Fungi</taxon>
        <taxon>Dikarya</taxon>
        <taxon>Ascomycota</taxon>
        <taxon>Saccharomycotina</taxon>
        <taxon>Pichiomycetes</taxon>
        <taxon>Pichiales</taxon>
        <taxon>Pichiaceae</taxon>
        <taxon>Ogataea</taxon>
        <taxon>Ogataea/Candida clade</taxon>
    </lineage>
</organism>
<accession>A0ACB5U230</accession>
<proteinExistence type="predicted"/>